<evidence type="ECO:0008006" key="3">
    <source>
        <dbReference type="Google" id="ProtNLM"/>
    </source>
</evidence>
<organism evidence="1 2">
    <name type="scientific">Bacillus aerolatus</name>
    <dbReference type="NCBI Taxonomy" id="2653354"/>
    <lineage>
        <taxon>Bacteria</taxon>
        <taxon>Bacillati</taxon>
        <taxon>Bacillota</taxon>
        <taxon>Bacilli</taxon>
        <taxon>Bacillales</taxon>
        <taxon>Bacillaceae</taxon>
        <taxon>Bacillus</taxon>
    </lineage>
</organism>
<dbReference type="AlphaFoldDB" id="A0A6I1FJL7"/>
<gene>
    <name evidence="1" type="ORF">F9802_01115</name>
</gene>
<dbReference type="Pfam" id="PF15980">
    <property type="entry name" value="ComGF"/>
    <property type="match status" value="1"/>
</dbReference>
<dbReference type="Proteomes" id="UP000429595">
    <property type="component" value="Unassembled WGS sequence"/>
</dbReference>
<accession>A0A6I1FJL7</accession>
<comment type="caution">
    <text evidence="1">The sequence shown here is derived from an EMBL/GenBank/DDBJ whole genome shotgun (WGS) entry which is preliminary data.</text>
</comment>
<sequence length="188" mass="21684">MKKEKSGCLKERIFTLLIMEKGRGMIFPGKHRKQRFVMNFQDKRLVLKNNNGFTMVESLLVLLIFISVAALFPLVYGAVFRVEERLDPERRLEWELFALQLRKEMNMSHSIQPAADKLTFVHDTDTISIEKYNEGVRRRVGGRGHEMILQEISSVQFYWCGSALCVTAVFKNGEKEKAQFCIFDGGAT</sequence>
<protein>
    <recommendedName>
        <fullName evidence="3">Prepilin-type N-terminal cleavage/methylation domain-containing protein</fullName>
    </recommendedName>
</protein>
<keyword evidence="2" id="KW-1185">Reference proteome</keyword>
<proteinExistence type="predicted"/>
<dbReference type="NCBIfam" id="NF041002">
    <property type="entry name" value="pilin_ComGF"/>
    <property type="match status" value="1"/>
</dbReference>
<dbReference type="InterPro" id="IPR016977">
    <property type="entry name" value="ComGF"/>
</dbReference>
<name>A0A6I1FJL7_9BACI</name>
<evidence type="ECO:0000313" key="2">
    <source>
        <dbReference type="Proteomes" id="UP000429595"/>
    </source>
</evidence>
<evidence type="ECO:0000313" key="1">
    <source>
        <dbReference type="EMBL" id="KAB7708780.1"/>
    </source>
</evidence>
<dbReference type="EMBL" id="WEIO01000001">
    <property type="protein sequence ID" value="KAB7708780.1"/>
    <property type="molecule type" value="Genomic_DNA"/>
</dbReference>
<reference evidence="1 2" key="1">
    <citation type="submission" date="2019-10" db="EMBL/GenBank/DDBJ databases">
        <title>Bacillus aerolatum sp. nov., isolated from bioaerosol of sport playgrounds.</title>
        <authorList>
            <person name="Chen P."/>
            <person name="Zhang G."/>
        </authorList>
    </citation>
    <scope>NUCLEOTIDE SEQUENCE [LARGE SCALE GENOMIC DNA]</scope>
    <source>
        <strain evidence="1 2">CX253</strain>
    </source>
</reference>